<dbReference type="EMBL" id="CAMXCT010006638">
    <property type="protein sequence ID" value="CAI4017500.1"/>
    <property type="molecule type" value="Genomic_DNA"/>
</dbReference>
<evidence type="ECO:0000313" key="3">
    <source>
        <dbReference type="EMBL" id="CAL4804812.1"/>
    </source>
</evidence>
<evidence type="ECO:0000313" key="4">
    <source>
        <dbReference type="Proteomes" id="UP001152797"/>
    </source>
</evidence>
<dbReference type="AlphaFoldDB" id="A0A9P1GME4"/>
<reference evidence="2" key="1">
    <citation type="submission" date="2022-10" db="EMBL/GenBank/DDBJ databases">
        <authorList>
            <person name="Chen Y."/>
            <person name="Dougan E. K."/>
            <person name="Chan C."/>
            <person name="Rhodes N."/>
            <person name="Thang M."/>
        </authorList>
    </citation>
    <scope>NUCLEOTIDE SEQUENCE</scope>
</reference>
<proteinExistence type="predicted"/>
<evidence type="ECO:0000256" key="1">
    <source>
        <dbReference type="SAM" id="MobiDB-lite"/>
    </source>
</evidence>
<comment type="caution">
    <text evidence="2">The sequence shown here is derived from an EMBL/GenBank/DDBJ whole genome shotgun (WGS) entry which is preliminary data.</text>
</comment>
<dbReference type="OrthoDB" id="435576at2759"/>
<reference evidence="3 4" key="2">
    <citation type="submission" date="2024-05" db="EMBL/GenBank/DDBJ databases">
        <authorList>
            <person name="Chen Y."/>
            <person name="Shah S."/>
            <person name="Dougan E. K."/>
            <person name="Thang M."/>
            <person name="Chan C."/>
        </authorList>
    </citation>
    <scope>NUCLEOTIDE SEQUENCE [LARGE SCALE GENOMIC DNA]</scope>
</reference>
<protein>
    <submittedName>
        <fullName evidence="3">EamA domain-containing protein</fullName>
    </submittedName>
</protein>
<feature type="region of interest" description="Disordered" evidence="1">
    <location>
        <begin position="1"/>
        <end position="20"/>
    </location>
</feature>
<keyword evidence="4" id="KW-1185">Reference proteome</keyword>
<dbReference type="EMBL" id="CAMXCT030006638">
    <property type="protein sequence ID" value="CAL4804812.1"/>
    <property type="molecule type" value="Genomic_DNA"/>
</dbReference>
<dbReference type="EMBL" id="CAMXCT020006638">
    <property type="protein sequence ID" value="CAL1170875.1"/>
    <property type="molecule type" value="Genomic_DNA"/>
</dbReference>
<dbReference type="Proteomes" id="UP001152797">
    <property type="component" value="Unassembled WGS sequence"/>
</dbReference>
<accession>A0A9P1GME4</accession>
<name>A0A9P1GME4_9DINO</name>
<evidence type="ECO:0000313" key="2">
    <source>
        <dbReference type="EMBL" id="CAI4017500.1"/>
    </source>
</evidence>
<organism evidence="2">
    <name type="scientific">Cladocopium goreaui</name>
    <dbReference type="NCBI Taxonomy" id="2562237"/>
    <lineage>
        <taxon>Eukaryota</taxon>
        <taxon>Sar</taxon>
        <taxon>Alveolata</taxon>
        <taxon>Dinophyceae</taxon>
        <taxon>Suessiales</taxon>
        <taxon>Symbiodiniaceae</taxon>
        <taxon>Cladocopium</taxon>
    </lineage>
</organism>
<gene>
    <name evidence="2" type="ORF">C1SCF055_LOCUS42140</name>
</gene>
<sequence>MPRIYAPLKPRGRSTPRKDGVEEMISAANPLYGQGTHRTNQCRETLQTPGPGAYRQLASFPVKDEINSNAQIFPRAPRGLLSGRARAFSRVSDIANPYIIISPIVGMFNEQVGITPSKMSASKSSINTLPPCNAGRILKGHGGSVPRGHGLPF</sequence>